<dbReference type="HOGENOM" id="CLU_069543_5_2_11"/>
<dbReference type="eggNOG" id="COG1309">
    <property type="taxonomic scope" value="Bacteria"/>
</dbReference>
<dbReference type="Gene3D" id="1.10.10.60">
    <property type="entry name" value="Homeodomain-like"/>
    <property type="match status" value="1"/>
</dbReference>
<sequence length="195" mass="21328">MPGDPPRPPDPPDPPRPPGRPRLLSRAGIVEAARRVADQEGLAELTLRRVARELGAGQASLYRHIADRDELLTLLAGDLASGYPLVDNADLAPVDRVLAQWQAMRDYLTAHPWGPHVIAGGEYALDDARPIAEHCVADLRATGLSEVDALRAYRALWHLLLGHLLNAHPFGHLHDRTPEDDDFAWAVRSLVAGAR</sequence>
<dbReference type="Gene3D" id="1.10.357.10">
    <property type="entry name" value="Tetracycline Repressor, domain 2"/>
    <property type="match status" value="1"/>
</dbReference>
<feature type="domain" description="HTH tetR-type" evidence="6">
    <location>
        <begin position="23"/>
        <end position="83"/>
    </location>
</feature>
<feature type="DNA-binding region" description="H-T-H motif" evidence="4">
    <location>
        <begin position="46"/>
        <end position="65"/>
    </location>
</feature>
<dbReference type="EMBL" id="HE804045">
    <property type="protein sequence ID" value="CCH31513.1"/>
    <property type="molecule type" value="Genomic_DNA"/>
</dbReference>
<dbReference type="InterPro" id="IPR050109">
    <property type="entry name" value="HTH-type_TetR-like_transc_reg"/>
</dbReference>
<evidence type="ECO:0000313" key="7">
    <source>
        <dbReference type="EMBL" id="CCH31513.1"/>
    </source>
</evidence>
<dbReference type="PATRIC" id="fig|1179773.3.peg.4230"/>
<proteinExistence type="predicted"/>
<gene>
    <name evidence="7" type="ordered locus">BN6_42260</name>
</gene>
<feature type="compositionally biased region" description="Pro residues" evidence="5">
    <location>
        <begin position="1"/>
        <end position="20"/>
    </location>
</feature>
<dbReference type="InterPro" id="IPR036271">
    <property type="entry name" value="Tet_transcr_reg_TetR-rel_C_sf"/>
</dbReference>
<evidence type="ECO:0000313" key="8">
    <source>
        <dbReference type="Proteomes" id="UP000006281"/>
    </source>
</evidence>
<evidence type="ECO:0000259" key="6">
    <source>
        <dbReference type="PROSITE" id="PS50977"/>
    </source>
</evidence>
<evidence type="ECO:0000256" key="2">
    <source>
        <dbReference type="ARBA" id="ARBA00023125"/>
    </source>
</evidence>
<keyword evidence="8" id="KW-1185">Reference proteome</keyword>
<evidence type="ECO:0000256" key="4">
    <source>
        <dbReference type="PROSITE-ProRule" id="PRU00335"/>
    </source>
</evidence>
<dbReference type="PANTHER" id="PTHR30055">
    <property type="entry name" value="HTH-TYPE TRANSCRIPTIONAL REGULATOR RUTR"/>
    <property type="match status" value="1"/>
</dbReference>
<evidence type="ECO:0000256" key="5">
    <source>
        <dbReference type="SAM" id="MobiDB-lite"/>
    </source>
</evidence>
<dbReference type="GO" id="GO:0000976">
    <property type="term" value="F:transcription cis-regulatory region binding"/>
    <property type="evidence" value="ECO:0007669"/>
    <property type="project" value="TreeGrafter"/>
</dbReference>
<dbReference type="SUPFAM" id="SSF48498">
    <property type="entry name" value="Tetracyclin repressor-like, C-terminal domain"/>
    <property type="match status" value="1"/>
</dbReference>
<dbReference type="InterPro" id="IPR009057">
    <property type="entry name" value="Homeodomain-like_sf"/>
</dbReference>
<feature type="region of interest" description="Disordered" evidence="5">
    <location>
        <begin position="1"/>
        <end position="23"/>
    </location>
</feature>
<accession>K0K4R1</accession>
<dbReference type="PROSITE" id="PS50977">
    <property type="entry name" value="HTH_TETR_2"/>
    <property type="match status" value="1"/>
</dbReference>
<dbReference type="Proteomes" id="UP000006281">
    <property type="component" value="Chromosome"/>
</dbReference>
<dbReference type="SUPFAM" id="SSF46689">
    <property type="entry name" value="Homeodomain-like"/>
    <property type="match status" value="1"/>
</dbReference>
<dbReference type="AlphaFoldDB" id="K0K4R1"/>
<dbReference type="PRINTS" id="PR00455">
    <property type="entry name" value="HTHTETR"/>
</dbReference>
<dbReference type="BioCyc" id="SESP1179773:BN6_RS20460-MONOMER"/>
<evidence type="ECO:0000256" key="1">
    <source>
        <dbReference type="ARBA" id="ARBA00023015"/>
    </source>
</evidence>
<dbReference type="KEGG" id="sesp:BN6_42260"/>
<dbReference type="RefSeq" id="WP_015101625.1">
    <property type="nucleotide sequence ID" value="NC_019673.1"/>
</dbReference>
<keyword evidence="2 4" id="KW-0238">DNA-binding</keyword>
<protein>
    <recommendedName>
        <fullName evidence="6">HTH tetR-type domain-containing protein</fullName>
    </recommendedName>
</protein>
<dbReference type="GO" id="GO:0003700">
    <property type="term" value="F:DNA-binding transcription factor activity"/>
    <property type="evidence" value="ECO:0007669"/>
    <property type="project" value="TreeGrafter"/>
</dbReference>
<dbReference type="Pfam" id="PF00440">
    <property type="entry name" value="TetR_N"/>
    <property type="match status" value="1"/>
</dbReference>
<reference evidence="7 8" key="1">
    <citation type="journal article" date="2012" name="BMC Genomics">
        <title>Complete genome sequence of Saccharothrix espanaensis DSM 44229T and comparison to the other completely sequenced Pseudonocardiaceae.</title>
        <authorList>
            <person name="Strobel T."/>
            <person name="Al-Dilaimi A."/>
            <person name="Blom J."/>
            <person name="Gessner A."/>
            <person name="Kalinowski J."/>
            <person name="Luzhetska M."/>
            <person name="Puhler A."/>
            <person name="Szczepanowski R."/>
            <person name="Bechthold A."/>
            <person name="Ruckert C."/>
        </authorList>
    </citation>
    <scope>NUCLEOTIDE SEQUENCE [LARGE SCALE GENOMIC DNA]</scope>
    <source>
        <strain evidence="8">ATCC 51144 / DSM 44229 / JCM 9112 / NBRC 15066 / NRRL 15764</strain>
    </source>
</reference>
<dbReference type="InterPro" id="IPR001647">
    <property type="entry name" value="HTH_TetR"/>
</dbReference>
<dbReference type="STRING" id="1179773.BN6_42260"/>
<keyword evidence="3" id="KW-0804">Transcription</keyword>
<keyword evidence="1" id="KW-0805">Transcription regulation</keyword>
<name>K0K4R1_SACES</name>
<evidence type="ECO:0000256" key="3">
    <source>
        <dbReference type="ARBA" id="ARBA00023163"/>
    </source>
</evidence>
<organism evidence="7 8">
    <name type="scientific">Saccharothrix espanaensis (strain ATCC 51144 / DSM 44229 / JCM 9112 / NBRC 15066 / NRRL 15764)</name>
    <dbReference type="NCBI Taxonomy" id="1179773"/>
    <lineage>
        <taxon>Bacteria</taxon>
        <taxon>Bacillati</taxon>
        <taxon>Actinomycetota</taxon>
        <taxon>Actinomycetes</taxon>
        <taxon>Pseudonocardiales</taxon>
        <taxon>Pseudonocardiaceae</taxon>
        <taxon>Saccharothrix</taxon>
    </lineage>
</organism>
<dbReference type="PANTHER" id="PTHR30055:SF151">
    <property type="entry name" value="TRANSCRIPTIONAL REGULATORY PROTEIN"/>
    <property type="match status" value="1"/>
</dbReference>